<dbReference type="EMBL" id="CM001883">
    <property type="protein sequence ID" value="EOY09990.1"/>
    <property type="molecule type" value="Genomic_DNA"/>
</dbReference>
<evidence type="ECO:0000256" key="1">
    <source>
        <dbReference type="SAM" id="MobiDB-lite"/>
    </source>
</evidence>
<keyword evidence="3" id="KW-1185">Reference proteome</keyword>
<gene>
    <name evidence="2" type="ORF">TCM_025359</name>
</gene>
<dbReference type="InParanoid" id="A0A061EY13"/>
<organism evidence="2 3">
    <name type="scientific">Theobroma cacao</name>
    <name type="common">Cacao</name>
    <name type="synonym">Cocoa</name>
    <dbReference type="NCBI Taxonomy" id="3641"/>
    <lineage>
        <taxon>Eukaryota</taxon>
        <taxon>Viridiplantae</taxon>
        <taxon>Streptophyta</taxon>
        <taxon>Embryophyta</taxon>
        <taxon>Tracheophyta</taxon>
        <taxon>Spermatophyta</taxon>
        <taxon>Magnoliopsida</taxon>
        <taxon>eudicotyledons</taxon>
        <taxon>Gunneridae</taxon>
        <taxon>Pentapetalae</taxon>
        <taxon>rosids</taxon>
        <taxon>malvids</taxon>
        <taxon>Malvales</taxon>
        <taxon>Malvaceae</taxon>
        <taxon>Byttnerioideae</taxon>
        <taxon>Theobroma</taxon>
    </lineage>
</organism>
<feature type="region of interest" description="Disordered" evidence="1">
    <location>
        <begin position="191"/>
        <end position="234"/>
    </location>
</feature>
<reference evidence="2 3" key="1">
    <citation type="journal article" date="2013" name="Genome Biol.">
        <title>The genome sequence of the most widely cultivated cacao type and its use to identify candidate genes regulating pod color.</title>
        <authorList>
            <person name="Motamayor J.C."/>
            <person name="Mockaitis K."/>
            <person name="Schmutz J."/>
            <person name="Haiminen N."/>
            <person name="Iii D.L."/>
            <person name="Cornejo O."/>
            <person name="Findley S.D."/>
            <person name="Zheng P."/>
            <person name="Utro F."/>
            <person name="Royaert S."/>
            <person name="Saski C."/>
            <person name="Jenkins J."/>
            <person name="Podicheti R."/>
            <person name="Zhao M."/>
            <person name="Scheffler B.E."/>
            <person name="Stack J.C."/>
            <person name="Feltus F.A."/>
            <person name="Mustiga G.M."/>
            <person name="Amores F."/>
            <person name="Phillips W."/>
            <person name="Marelli J.P."/>
            <person name="May G.D."/>
            <person name="Shapiro H."/>
            <person name="Ma J."/>
            <person name="Bustamante C.D."/>
            <person name="Schnell R.J."/>
            <person name="Main D."/>
            <person name="Gilbert D."/>
            <person name="Parida L."/>
            <person name="Kuhn D.N."/>
        </authorList>
    </citation>
    <scope>NUCLEOTIDE SEQUENCE [LARGE SCALE GENOMIC DNA]</scope>
    <source>
        <strain evidence="3">cv. Matina 1-6</strain>
    </source>
</reference>
<dbReference type="AlphaFoldDB" id="A0A061EY13"/>
<proteinExistence type="predicted"/>
<dbReference type="Proteomes" id="UP000026915">
    <property type="component" value="Chromosome 5"/>
</dbReference>
<name>A0A061EY13_THECC</name>
<dbReference type="eggNOG" id="ENOG502SY7K">
    <property type="taxonomic scope" value="Eukaryota"/>
</dbReference>
<accession>A0A061EY13</accession>
<dbReference type="HOGENOM" id="CLU_1186784_0_0_1"/>
<evidence type="ECO:0000313" key="3">
    <source>
        <dbReference type="Proteomes" id="UP000026915"/>
    </source>
</evidence>
<dbReference type="Gramene" id="EOY09990">
    <property type="protein sequence ID" value="EOY09990"/>
    <property type="gene ID" value="TCM_025359"/>
</dbReference>
<sequence>MSKNPMETSESPIDYAMWGIKERQDVHSGEQLRLLTTKLKQVIKQESKMVKEKENEILDPAPISYHIPIDYNYSIPLNPQFDPSVPQEKKEEKRAKATLVGRYNTSFKLSDDIIAQAMKYEEEKLRNSQHQNQNQKACQYSLYERLEGWRIDRKRRPNGTTFDIFFEHEKSKGKFRSVAEVISFILHEAYPKRQPNATQGKEENPQVPPGYEEPEKYPIPEHLGGPSSMAKSVI</sequence>
<protein>
    <recommendedName>
        <fullName evidence="4">MBD domain-containing protein</fullName>
    </recommendedName>
</protein>
<evidence type="ECO:0008006" key="4">
    <source>
        <dbReference type="Google" id="ProtNLM"/>
    </source>
</evidence>
<evidence type="ECO:0000313" key="2">
    <source>
        <dbReference type="EMBL" id="EOY09990.1"/>
    </source>
</evidence>